<accession>W1X6A4</accession>
<dbReference type="EMBL" id="AZMM01017682">
    <property type="protein sequence ID" value="ETJ25731.1"/>
    <property type="molecule type" value="Genomic_DNA"/>
</dbReference>
<reference evidence="3" key="1">
    <citation type="submission" date="2013-12" db="EMBL/GenBank/DDBJ databases">
        <title>A Varibaculum cambriense genome reconstructed from a premature infant gut community with otherwise low bacterial novelty that shifts toward anaerobic metabolism during the third week of life.</title>
        <authorList>
            <person name="Brown C.T."/>
            <person name="Sharon I."/>
            <person name="Thomas B.C."/>
            <person name="Castelle C.J."/>
            <person name="Morowitz M.J."/>
            <person name="Banfield J.F."/>
        </authorList>
    </citation>
    <scope>NUCLEOTIDE SEQUENCE</scope>
</reference>
<dbReference type="PANTHER" id="PTHR45753">
    <property type="entry name" value="ORNITHINE CARBAMOYLTRANSFERASE, MITOCHONDRIAL"/>
    <property type="match status" value="1"/>
</dbReference>
<proteinExistence type="predicted"/>
<feature type="domain" description="Aspartate/ornithine carbamoyltransferase Asp/Orn-binding" evidence="2">
    <location>
        <begin position="2"/>
        <end position="87"/>
    </location>
</feature>
<dbReference type="InterPro" id="IPR036901">
    <property type="entry name" value="Asp/Orn_carbamoylTrfase_sf"/>
</dbReference>
<dbReference type="AlphaFoldDB" id="W1X6A4"/>
<keyword evidence="1 3" id="KW-0808">Transferase</keyword>
<dbReference type="GO" id="GO:0016597">
    <property type="term" value="F:amino acid binding"/>
    <property type="evidence" value="ECO:0007669"/>
    <property type="project" value="InterPro"/>
</dbReference>
<dbReference type="PANTHER" id="PTHR45753:SF2">
    <property type="entry name" value="ORNITHINE CARBAMOYLTRANSFERASE"/>
    <property type="match status" value="1"/>
</dbReference>
<organism evidence="3">
    <name type="scientific">human gut metagenome</name>
    <dbReference type="NCBI Taxonomy" id="408170"/>
    <lineage>
        <taxon>unclassified sequences</taxon>
        <taxon>metagenomes</taxon>
        <taxon>organismal metagenomes</taxon>
    </lineage>
</organism>
<evidence type="ECO:0000256" key="1">
    <source>
        <dbReference type="ARBA" id="ARBA00022679"/>
    </source>
</evidence>
<evidence type="ECO:0000313" key="3">
    <source>
        <dbReference type="EMBL" id="ETJ25731.1"/>
    </source>
</evidence>
<gene>
    <name evidence="3" type="ORF">Q604_UNBC17682G0001</name>
</gene>
<dbReference type="Pfam" id="PF00185">
    <property type="entry name" value="OTCace"/>
    <property type="match status" value="1"/>
</dbReference>
<dbReference type="Gene3D" id="3.40.50.1370">
    <property type="entry name" value="Aspartate/ornithine carbamoyltransferase"/>
    <property type="match status" value="1"/>
</dbReference>
<comment type="caution">
    <text evidence="3">The sequence shown here is derived from an EMBL/GenBank/DDBJ whole genome shotgun (WGS) entry which is preliminary data.</text>
</comment>
<dbReference type="GO" id="GO:0019240">
    <property type="term" value="P:citrulline biosynthetic process"/>
    <property type="evidence" value="ECO:0007669"/>
    <property type="project" value="TreeGrafter"/>
</dbReference>
<sequence length="89" mass="10008">AVKMGMDFRLIGPKQYWPAGPFYEECLKVAKETGATITCTDDVAEGVKGLDVIYTGVWVTMGDTYDMWEERINTFKPFQVNAEMMVLTG</sequence>
<protein>
    <submittedName>
        <fullName evidence="3">Ornithine carbamoyltransferase</fullName>
    </submittedName>
</protein>
<dbReference type="GO" id="GO:0004585">
    <property type="term" value="F:ornithine carbamoyltransferase activity"/>
    <property type="evidence" value="ECO:0007669"/>
    <property type="project" value="TreeGrafter"/>
</dbReference>
<dbReference type="GO" id="GO:0042450">
    <property type="term" value="P:L-arginine biosynthetic process via ornithine"/>
    <property type="evidence" value="ECO:0007669"/>
    <property type="project" value="TreeGrafter"/>
</dbReference>
<feature type="non-terminal residue" evidence="3">
    <location>
        <position position="89"/>
    </location>
</feature>
<dbReference type="InterPro" id="IPR006131">
    <property type="entry name" value="Asp_carbamoyltransf_Asp/Orn-bd"/>
</dbReference>
<feature type="non-terminal residue" evidence="3">
    <location>
        <position position="1"/>
    </location>
</feature>
<name>W1X6A4_9ZZZZ</name>
<evidence type="ECO:0000259" key="2">
    <source>
        <dbReference type="Pfam" id="PF00185"/>
    </source>
</evidence>
<dbReference type="SUPFAM" id="SSF53671">
    <property type="entry name" value="Aspartate/ornithine carbamoyltransferase"/>
    <property type="match status" value="1"/>
</dbReference>